<dbReference type="AlphaFoldDB" id="A0AA88PWB0"/>
<dbReference type="PANTHER" id="PTHR15296:SF2">
    <property type="entry name" value="SMALL INTEGRAL MEMBRANE PROTEIN 24"/>
    <property type="match status" value="1"/>
</dbReference>
<evidence type="ECO:0000313" key="6">
    <source>
        <dbReference type="EMBL" id="KAK2898466.1"/>
    </source>
</evidence>
<keyword evidence="2" id="KW-0812">Transmembrane</keyword>
<dbReference type="GO" id="GO:0016020">
    <property type="term" value="C:membrane"/>
    <property type="evidence" value="ECO:0007669"/>
    <property type="project" value="UniProtKB-SubCell"/>
</dbReference>
<dbReference type="EMBL" id="JAUYZG010000009">
    <property type="protein sequence ID" value="KAK2898466.1"/>
    <property type="molecule type" value="Genomic_DNA"/>
</dbReference>
<evidence type="ECO:0000256" key="1">
    <source>
        <dbReference type="ARBA" id="ARBA00004167"/>
    </source>
</evidence>
<keyword evidence="7" id="KW-1185">Reference proteome</keyword>
<evidence type="ECO:0000256" key="3">
    <source>
        <dbReference type="ARBA" id="ARBA00022989"/>
    </source>
</evidence>
<comment type="caution">
    <text evidence="6">The sequence shown here is derived from an EMBL/GenBank/DDBJ whole genome shotgun (WGS) entry which is preliminary data.</text>
</comment>
<dbReference type="Pfam" id="PF15807">
    <property type="entry name" value="MAP17"/>
    <property type="match status" value="1"/>
</dbReference>
<keyword evidence="4" id="KW-0472">Membrane</keyword>
<proteinExistence type="inferred from homology"/>
<comment type="subcellular location">
    <subcellularLocation>
        <location evidence="1">Membrane</location>
        <topology evidence="1">Single-pass membrane protein</topology>
    </subcellularLocation>
</comment>
<evidence type="ECO:0000256" key="5">
    <source>
        <dbReference type="ARBA" id="ARBA00049650"/>
    </source>
</evidence>
<evidence type="ECO:0000256" key="2">
    <source>
        <dbReference type="ARBA" id="ARBA00022692"/>
    </source>
</evidence>
<dbReference type="PANTHER" id="PTHR15296">
    <property type="entry name" value="MEMBRANE-ASSOCIATED PROTEIN MAP17"/>
    <property type="match status" value="1"/>
</dbReference>
<evidence type="ECO:0000256" key="4">
    <source>
        <dbReference type="ARBA" id="ARBA00023136"/>
    </source>
</evidence>
<name>A0AA88PWB0_9TELE</name>
<sequence length="100" mass="11360">MFHLQNIAAFIILSAFICHAQAGGERASSDTAKVTLQPWLVGLTAVVVFLFVVFIILIAQRLFIKKEHNDELEEMQEKNSFYDNKVADLEANEETKQTNF</sequence>
<dbReference type="Proteomes" id="UP001187343">
    <property type="component" value="Unassembled WGS sequence"/>
</dbReference>
<evidence type="ECO:0000313" key="7">
    <source>
        <dbReference type="Proteomes" id="UP001187343"/>
    </source>
</evidence>
<organism evidence="6 7">
    <name type="scientific">Cirrhinus molitorella</name>
    <name type="common">mud carp</name>
    <dbReference type="NCBI Taxonomy" id="172907"/>
    <lineage>
        <taxon>Eukaryota</taxon>
        <taxon>Metazoa</taxon>
        <taxon>Chordata</taxon>
        <taxon>Craniata</taxon>
        <taxon>Vertebrata</taxon>
        <taxon>Euteleostomi</taxon>
        <taxon>Actinopterygii</taxon>
        <taxon>Neopterygii</taxon>
        <taxon>Teleostei</taxon>
        <taxon>Ostariophysi</taxon>
        <taxon>Cypriniformes</taxon>
        <taxon>Cyprinidae</taxon>
        <taxon>Labeoninae</taxon>
        <taxon>Labeonini</taxon>
        <taxon>Cirrhinus</taxon>
    </lineage>
</organism>
<reference evidence="6" key="1">
    <citation type="submission" date="2023-08" db="EMBL/GenBank/DDBJ databases">
        <title>Chromosome-level Genome Assembly of mud carp (Cirrhinus molitorella).</title>
        <authorList>
            <person name="Liu H."/>
        </authorList>
    </citation>
    <scope>NUCLEOTIDE SEQUENCE</scope>
    <source>
        <strain evidence="6">Prfri</strain>
        <tissue evidence="6">Muscle</tissue>
    </source>
</reference>
<comment type="similarity">
    <text evidence="5">Belongs to the PDZK1-interacting protein 1/SMIM24 family.</text>
</comment>
<dbReference type="InterPro" id="IPR031627">
    <property type="entry name" value="PDZK1IP1/SMIM24"/>
</dbReference>
<accession>A0AA88PWB0</accession>
<protein>
    <submittedName>
        <fullName evidence="6">Uncharacterized protein</fullName>
    </submittedName>
</protein>
<gene>
    <name evidence="6" type="ORF">Q8A67_009884</name>
</gene>
<keyword evidence="3" id="KW-1133">Transmembrane helix</keyword>